<dbReference type="PANTHER" id="PTHR34386">
    <property type="entry name" value="GLUTAREDOXIN"/>
    <property type="match status" value="1"/>
</dbReference>
<accession>A0A7V0Z3R9</accession>
<proteinExistence type="predicted"/>
<evidence type="ECO:0000313" key="2">
    <source>
        <dbReference type="EMBL" id="HDY58107.1"/>
    </source>
</evidence>
<dbReference type="GO" id="GO:0009055">
    <property type="term" value="F:electron transfer activity"/>
    <property type="evidence" value="ECO:0007669"/>
    <property type="project" value="TreeGrafter"/>
</dbReference>
<protein>
    <submittedName>
        <fullName evidence="2">Glutaredoxin family protein</fullName>
    </submittedName>
</protein>
<dbReference type="Pfam" id="PF00462">
    <property type="entry name" value="Glutaredoxin"/>
    <property type="match status" value="1"/>
</dbReference>
<dbReference type="CDD" id="cd02976">
    <property type="entry name" value="NrdH"/>
    <property type="match status" value="1"/>
</dbReference>
<comment type="caution">
    <text evidence="2">The sequence shown here is derived from an EMBL/GenBank/DDBJ whole genome shotgun (WGS) entry which is preliminary data.</text>
</comment>
<sequence>MEIKHITGKNRGKIMLYALSTCIWCRKTKNLLNQLGVEYSYIDVDLLDSDEKEKIKKEIEKWNPACSFPTIVINDEKCIVGFKENEIKELLKKD</sequence>
<dbReference type="AlphaFoldDB" id="A0A7V0Z3R9"/>
<gene>
    <name evidence="2" type="ORF">ENP86_00910</name>
</gene>
<dbReference type="EMBL" id="DSKY01000002">
    <property type="protein sequence ID" value="HDY58107.1"/>
    <property type="molecule type" value="Genomic_DNA"/>
</dbReference>
<dbReference type="PANTHER" id="PTHR34386:SF1">
    <property type="entry name" value="GLUTAREDOXIN-LIKE PROTEIN NRDH"/>
    <property type="match status" value="1"/>
</dbReference>
<dbReference type="InterPro" id="IPR036249">
    <property type="entry name" value="Thioredoxin-like_sf"/>
</dbReference>
<dbReference type="PROSITE" id="PS51354">
    <property type="entry name" value="GLUTAREDOXIN_2"/>
    <property type="match status" value="1"/>
</dbReference>
<dbReference type="InterPro" id="IPR002109">
    <property type="entry name" value="Glutaredoxin"/>
</dbReference>
<name>A0A7V0Z3R9_UNCW3</name>
<reference evidence="2" key="1">
    <citation type="journal article" date="2020" name="mSystems">
        <title>Genome- and Community-Level Interaction Insights into Carbon Utilization and Element Cycling Functions of Hydrothermarchaeota in Hydrothermal Sediment.</title>
        <authorList>
            <person name="Zhou Z."/>
            <person name="Liu Y."/>
            <person name="Xu W."/>
            <person name="Pan J."/>
            <person name="Luo Z.H."/>
            <person name="Li M."/>
        </authorList>
    </citation>
    <scope>NUCLEOTIDE SEQUENCE [LARGE SCALE GENOMIC DNA]</scope>
    <source>
        <strain evidence="2">SpSt-258</strain>
    </source>
</reference>
<evidence type="ECO:0000259" key="1">
    <source>
        <dbReference type="Pfam" id="PF00462"/>
    </source>
</evidence>
<dbReference type="Gene3D" id="3.40.30.10">
    <property type="entry name" value="Glutaredoxin"/>
    <property type="match status" value="1"/>
</dbReference>
<dbReference type="GO" id="GO:0045454">
    <property type="term" value="P:cell redox homeostasis"/>
    <property type="evidence" value="ECO:0007669"/>
    <property type="project" value="TreeGrafter"/>
</dbReference>
<dbReference type="SUPFAM" id="SSF52833">
    <property type="entry name" value="Thioredoxin-like"/>
    <property type="match status" value="1"/>
</dbReference>
<feature type="domain" description="Glutaredoxin" evidence="1">
    <location>
        <begin position="14"/>
        <end position="76"/>
    </location>
</feature>
<dbReference type="InterPro" id="IPR051548">
    <property type="entry name" value="Grx-like_ET"/>
</dbReference>
<organism evidence="2">
    <name type="scientific">candidate division WOR-3 bacterium</name>
    <dbReference type="NCBI Taxonomy" id="2052148"/>
    <lineage>
        <taxon>Bacteria</taxon>
        <taxon>Bacteria division WOR-3</taxon>
    </lineage>
</organism>